<evidence type="ECO:0000256" key="1">
    <source>
        <dbReference type="PROSITE-ProRule" id="PRU00076"/>
    </source>
</evidence>
<protein>
    <recommendedName>
        <fullName evidence="4">EGF-like domain-containing protein</fullName>
    </recommendedName>
</protein>
<dbReference type="EMBL" id="LN727391">
    <property type="protein sequence ID" value="CEP12128.1"/>
    <property type="molecule type" value="Genomic_DNA"/>
</dbReference>
<sequence length="379" mass="42244">MKLLSLTTVIASVLTSVLARSSVHLVSNNEKTLSSTPEISLNAFSMFYSHMMDTASEHPALRLQNENSINSLKDTQDIASLLPKASNLFEKKVDGSMIVIVSGVESDMFDASFYVSDDKPEKYASLVEANVEDIIRNDEALTVSTYKHQEAIIKVGSNVISKITHDEQMHEQFKFDFSGFNVDLFNMENEADNKFITEIEIIRDLSQKNQDKIRIIEMDSLDLMGQAYGFESSKYREAQLIVKDLFEKIVIPNFQQSHSSVVSVFIMTPLSSTSKHKRGLPVEETCYKTYDACKNNTSNCSGNGQCAQIQENCYTCACKSSSYIGESCQYIDAVGDFQLLFWTSVLLVVITTSVVVCIYQSGNIVDGGIIMAQSLPKQD</sequence>
<gene>
    <name evidence="5" type="primary">PARPA_06049.1 scaffold 20697</name>
</gene>
<keyword evidence="2" id="KW-1133">Transmembrane helix</keyword>
<feature type="transmembrane region" description="Helical" evidence="2">
    <location>
        <begin position="339"/>
        <end position="359"/>
    </location>
</feature>
<dbReference type="OrthoDB" id="5583277at2759"/>
<dbReference type="PROSITE" id="PS50026">
    <property type="entry name" value="EGF_3"/>
    <property type="match status" value="1"/>
</dbReference>
<feature type="domain" description="EGF-like" evidence="4">
    <location>
        <begin position="289"/>
        <end position="329"/>
    </location>
</feature>
<keyword evidence="6" id="KW-1185">Reference proteome</keyword>
<dbReference type="InterPro" id="IPR024382">
    <property type="entry name" value="Vps3844_C"/>
</dbReference>
<reference evidence="5 6" key="1">
    <citation type="submission" date="2014-09" db="EMBL/GenBank/DDBJ databases">
        <authorList>
            <person name="Ellenberger Sabrina"/>
        </authorList>
    </citation>
    <scope>NUCLEOTIDE SEQUENCE [LARGE SCALE GENOMIC DNA]</scope>
    <source>
        <strain evidence="5 6">CBS 412.66</strain>
    </source>
</reference>
<organism evidence="5 6">
    <name type="scientific">Parasitella parasitica</name>
    <dbReference type="NCBI Taxonomy" id="35722"/>
    <lineage>
        <taxon>Eukaryota</taxon>
        <taxon>Fungi</taxon>
        <taxon>Fungi incertae sedis</taxon>
        <taxon>Mucoromycota</taxon>
        <taxon>Mucoromycotina</taxon>
        <taxon>Mucoromycetes</taxon>
        <taxon>Mucorales</taxon>
        <taxon>Mucorineae</taxon>
        <taxon>Mucoraceae</taxon>
        <taxon>Parasitella</taxon>
    </lineage>
</organism>
<proteinExistence type="predicted"/>
<comment type="caution">
    <text evidence="1">Lacks conserved residue(s) required for the propagation of feature annotation.</text>
</comment>
<evidence type="ECO:0000313" key="5">
    <source>
        <dbReference type="EMBL" id="CEP12128.1"/>
    </source>
</evidence>
<dbReference type="PANTHER" id="PTHR36853:SF1">
    <property type="entry name" value="DUF3844 DOMAIN-CONTAINING PROTEIN"/>
    <property type="match status" value="1"/>
</dbReference>
<keyword evidence="2" id="KW-0472">Membrane</keyword>
<evidence type="ECO:0000259" key="4">
    <source>
        <dbReference type="PROSITE" id="PS50026"/>
    </source>
</evidence>
<accession>A0A0B7N9M8</accession>
<keyword evidence="3" id="KW-0732">Signal</keyword>
<dbReference type="InterPro" id="IPR000742">
    <property type="entry name" value="EGF"/>
</dbReference>
<feature type="chain" id="PRO_5002121240" description="EGF-like domain-containing protein" evidence="3">
    <location>
        <begin position="20"/>
        <end position="379"/>
    </location>
</feature>
<dbReference type="Pfam" id="PF12955">
    <property type="entry name" value="Vps3844_C"/>
    <property type="match status" value="1"/>
</dbReference>
<keyword evidence="1" id="KW-0245">EGF-like domain</keyword>
<feature type="signal peptide" evidence="3">
    <location>
        <begin position="1"/>
        <end position="19"/>
    </location>
</feature>
<evidence type="ECO:0000313" key="6">
    <source>
        <dbReference type="Proteomes" id="UP000054107"/>
    </source>
</evidence>
<dbReference type="GO" id="GO:0005783">
    <property type="term" value="C:endoplasmic reticulum"/>
    <property type="evidence" value="ECO:0007669"/>
    <property type="project" value="TreeGrafter"/>
</dbReference>
<evidence type="ECO:0000256" key="2">
    <source>
        <dbReference type="SAM" id="Phobius"/>
    </source>
</evidence>
<name>A0A0B7N9M8_9FUNG</name>
<dbReference type="InterPro" id="IPR053065">
    <property type="entry name" value="Archenteron_Induction-Rel"/>
</dbReference>
<dbReference type="AlphaFoldDB" id="A0A0B7N9M8"/>
<evidence type="ECO:0000256" key="3">
    <source>
        <dbReference type="SAM" id="SignalP"/>
    </source>
</evidence>
<dbReference type="PANTHER" id="PTHR36853">
    <property type="entry name" value="EXPRESSED PROTEIN"/>
    <property type="match status" value="1"/>
</dbReference>
<keyword evidence="2" id="KW-0812">Transmembrane</keyword>
<dbReference type="Proteomes" id="UP000054107">
    <property type="component" value="Unassembled WGS sequence"/>
</dbReference>
<dbReference type="STRING" id="35722.A0A0B7N9M8"/>